<reference evidence="2" key="1">
    <citation type="submission" date="2020-03" db="EMBL/GenBank/DDBJ databases">
        <title>Studies in the Genomics of Life Span.</title>
        <authorList>
            <person name="Glass D."/>
        </authorList>
    </citation>
    <scope>NUCLEOTIDE SEQUENCE</scope>
    <source>
        <strain evidence="2">SUZIE</strain>
        <tissue evidence="2">Muscle</tissue>
    </source>
</reference>
<comment type="caution">
    <text evidence="2">The sequence shown here is derived from an EMBL/GenBank/DDBJ whole genome shotgun (WGS) entry which is preliminary data.</text>
</comment>
<dbReference type="EMBL" id="JAATJV010269634">
    <property type="protein sequence ID" value="MBZ3876226.1"/>
    <property type="molecule type" value="Genomic_DNA"/>
</dbReference>
<gene>
    <name evidence="2" type="ORF">SUZIE_136880</name>
</gene>
<accession>A0AA41SXM7</accession>
<evidence type="ECO:0000256" key="1">
    <source>
        <dbReference type="SAM" id="MobiDB-lite"/>
    </source>
</evidence>
<name>A0AA41SXM7_SCICA</name>
<feature type="compositionally biased region" description="Basic and acidic residues" evidence="1">
    <location>
        <begin position="27"/>
        <end position="39"/>
    </location>
</feature>
<organism evidence="2 3">
    <name type="scientific">Sciurus carolinensis</name>
    <name type="common">Eastern gray squirrel</name>
    <dbReference type="NCBI Taxonomy" id="30640"/>
    <lineage>
        <taxon>Eukaryota</taxon>
        <taxon>Metazoa</taxon>
        <taxon>Chordata</taxon>
        <taxon>Craniata</taxon>
        <taxon>Vertebrata</taxon>
        <taxon>Euteleostomi</taxon>
        <taxon>Mammalia</taxon>
        <taxon>Eutheria</taxon>
        <taxon>Euarchontoglires</taxon>
        <taxon>Glires</taxon>
        <taxon>Rodentia</taxon>
        <taxon>Sciuromorpha</taxon>
        <taxon>Sciuridae</taxon>
        <taxon>Sciurinae</taxon>
        <taxon>Sciurini</taxon>
        <taxon>Sciurus</taxon>
    </lineage>
</organism>
<feature type="region of interest" description="Disordered" evidence="1">
    <location>
        <begin position="1"/>
        <end position="59"/>
    </location>
</feature>
<evidence type="ECO:0000313" key="3">
    <source>
        <dbReference type="Proteomes" id="UP001166674"/>
    </source>
</evidence>
<proteinExistence type="predicted"/>
<protein>
    <submittedName>
        <fullName evidence="2">Nucleophosmin</fullName>
    </submittedName>
</protein>
<keyword evidence="3" id="KW-1185">Reference proteome</keyword>
<sequence length="59" mass="6664">MDDFKLAAAEDDDDDDDDDFDDEETEEKSPMEKSTRDTPAKNAQKPNQNGKDSKPSTLR</sequence>
<evidence type="ECO:0000313" key="2">
    <source>
        <dbReference type="EMBL" id="MBZ3876226.1"/>
    </source>
</evidence>
<feature type="compositionally biased region" description="Polar residues" evidence="1">
    <location>
        <begin position="44"/>
        <end position="59"/>
    </location>
</feature>
<feature type="compositionally biased region" description="Acidic residues" evidence="1">
    <location>
        <begin position="1"/>
        <end position="26"/>
    </location>
</feature>
<dbReference type="Proteomes" id="UP001166674">
    <property type="component" value="Unassembled WGS sequence"/>
</dbReference>
<dbReference type="AlphaFoldDB" id="A0AA41SXM7"/>